<feature type="domain" description="Band 7" evidence="4">
    <location>
        <begin position="40"/>
        <end position="203"/>
    </location>
</feature>
<organism evidence="5 6">
    <name type="scientific">Candidatus Magnetaquiglobus chichijimensis</name>
    <dbReference type="NCBI Taxonomy" id="3141448"/>
    <lineage>
        <taxon>Bacteria</taxon>
        <taxon>Pseudomonadati</taxon>
        <taxon>Pseudomonadota</taxon>
        <taxon>Magnetococcia</taxon>
        <taxon>Magnetococcales</taxon>
        <taxon>Candidatus Magnetaquicoccaceae</taxon>
        <taxon>Candidatus Magnetaquiglobus</taxon>
    </lineage>
</organism>
<evidence type="ECO:0000256" key="2">
    <source>
        <dbReference type="ARBA" id="ARBA00023136"/>
    </source>
</evidence>
<keyword evidence="3" id="KW-1133">Transmembrane helix</keyword>
<dbReference type="Gene3D" id="3.30.479.30">
    <property type="entry name" value="Band 7 domain"/>
    <property type="match status" value="1"/>
</dbReference>
<comment type="caution">
    <text evidence="5">The sequence shown here is derived from an EMBL/GenBank/DDBJ whole genome shotgun (WGS) entry which is preliminary data.</text>
</comment>
<dbReference type="InterPro" id="IPR000163">
    <property type="entry name" value="Prohibitin"/>
</dbReference>
<dbReference type="SMART" id="SM00244">
    <property type="entry name" value="PHB"/>
    <property type="match status" value="1"/>
</dbReference>
<dbReference type="PANTHER" id="PTHR23222">
    <property type="entry name" value="PROHIBITIN"/>
    <property type="match status" value="1"/>
</dbReference>
<name>A0ABQ0C6F3_9PROT</name>
<accession>A0ABQ0C6F3</accession>
<dbReference type="CDD" id="cd03401">
    <property type="entry name" value="SPFH_prohibitin"/>
    <property type="match status" value="1"/>
</dbReference>
<dbReference type="EMBL" id="BAAFGK010000002">
    <property type="protein sequence ID" value="GAB0056468.1"/>
    <property type="molecule type" value="Genomic_DNA"/>
</dbReference>
<keyword evidence="3" id="KW-0812">Transmembrane</keyword>
<protein>
    <recommendedName>
        <fullName evidence="4">Band 7 domain-containing protein</fullName>
    </recommendedName>
</protein>
<keyword evidence="2 3" id="KW-0472">Membrane</keyword>
<proteinExistence type="predicted"/>
<evidence type="ECO:0000313" key="6">
    <source>
        <dbReference type="Proteomes" id="UP001628193"/>
    </source>
</evidence>
<dbReference type="InterPro" id="IPR001107">
    <property type="entry name" value="Band_7"/>
</dbReference>
<evidence type="ECO:0000313" key="5">
    <source>
        <dbReference type="EMBL" id="GAB0056468.1"/>
    </source>
</evidence>
<comment type="subcellular location">
    <subcellularLocation>
        <location evidence="1">Membrane</location>
        <topology evidence="1">Single-pass membrane protein</topology>
    </subcellularLocation>
</comment>
<dbReference type="SUPFAM" id="SSF117892">
    <property type="entry name" value="Band 7/SPFH domain"/>
    <property type="match status" value="1"/>
</dbReference>
<feature type="transmembrane region" description="Helical" evidence="3">
    <location>
        <begin position="20"/>
        <end position="38"/>
    </location>
</feature>
<sequence>MMTKLSAYWGSVRDGVRNAGMTLAVYSLIFIIILIFLWPRMVITIQAGEGGVMYKRFFGGTVVDNVFTEGLYVIWPWDKLTPYDLRLQALVRDFTVLTAVGLPVTLKMSIRFKPEQSMLGYLHQRVGPGYIDSVVIPEVEAALRRAIGGYSPEAIYTTRKGMLQEIIGEALEPASQKFVIIDDVIIRSVTLPDPIQRAIEEKLVHEQQMQAYVYRLDKELKEVERKRHEAQGIYEYQKKVGESLKDPEILKWLGIQATEKLAESNNAKVVVVGAGKDGLPLILGGN</sequence>
<evidence type="ECO:0000256" key="3">
    <source>
        <dbReference type="SAM" id="Phobius"/>
    </source>
</evidence>
<keyword evidence="6" id="KW-1185">Reference proteome</keyword>
<dbReference type="InterPro" id="IPR036013">
    <property type="entry name" value="Band_7/SPFH_dom_sf"/>
</dbReference>
<reference evidence="5 6" key="1">
    <citation type="submission" date="2024-09" db="EMBL/GenBank/DDBJ databases">
        <title>Draft genome sequence of Candidatus Magnetaquicoccaceae bacterium FCR-1.</title>
        <authorList>
            <person name="Shimoshige H."/>
            <person name="Shimamura S."/>
            <person name="Taoka A."/>
            <person name="Kobayashi H."/>
            <person name="Maekawa T."/>
        </authorList>
    </citation>
    <scope>NUCLEOTIDE SEQUENCE [LARGE SCALE GENOMIC DNA]</scope>
    <source>
        <strain evidence="5 6">FCR-1</strain>
    </source>
</reference>
<evidence type="ECO:0000259" key="4">
    <source>
        <dbReference type="SMART" id="SM00244"/>
    </source>
</evidence>
<evidence type="ECO:0000256" key="1">
    <source>
        <dbReference type="ARBA" id="ARBA00004167"/>
    </source>
</evidence>
<dbReference type="Proteomes" id="UP001628193">
    <property type="component" value="Unassembled WGS sequence"/>
</dbReference>
<dbReference type="PANTHER" id="PTHR23222:SF1">
    <property type="entry name" value="PROHIBITIN-2"/>
    <property type="match status" value="1"/>
</dbReference>
<dbReference type="Pfam" id="PF01145">
    <property type="entry name" value="Band_7"/>
    <property type="match status" value="1"/>
</dbReference>
<gene>
    <name evidence="5" type="ORF">SIID45300_00776</name>
</gene>